<dbReference type="SMART" id="SM00464">
    <property type="entry name" value="LON"/>
    <property type="match status" value="1"/>
</dbReference>
<keyword evidence="3 14" id="KW-0645">Protease</keyword>
<dbReference type="InterPro" id="IPR003593">
    <property type="entry name" value="AAA+_ATPase"/>
</dbReference>
<dbReference type="InterPro" id="IPR027543">
    <property type="entry name" value="Lon_bac"/>
</dbReference>
<dbReference type="PROSITE" id="PS51787">
    <property type="entry name" value="LON_N"/>
    <property type="match status" value="1"/>
</dbReference>
<evidence type="ECO:0000256" key="13">
    <source>
        <dbReference type="ARBA" id="ARBA00082722"/>
    </source>
</evidence>
<evidence type="ECO:0000256" key="2">
    <source>
        <dbReference type="ARBA" id="ARBA00022490"/>
    </source>
</evidence>
<comment type="subunit">
    <text evidence="14 15">Homohexamer. Organized in a ring with a central cavity.</text>
</comment>
<feature type="binding site" evidence="14 17">
    <location>
        <begin position="360"/>
        <end position="367"/>
    </location>
    <ligand>
        <name>ATP</name>
        <dbReference type="ChEBI" id="CHEBI:30616"/>
    </ligand>
</feature>
<organism evidence="22 23">
    <name type="scientific">Actinophytocola xinjiangensis</name>
    <dbReference type="NCBI Taxonomy" id="485602"/>
    <lineage>
        <taxon>Bacteria</taxon>
        <taxon>Bacillati</taxon>
        <taxon>Actinomycetota</taxon>
        <taxon>Actinomycetes</taxon>
        <taxon>Pseudonocardiales</taxon>
        <taxon>Pseudonocardiaceae</taxon>
    </lineage>
</organism>
<dbReference type="EC" id="3.4.21.53" evidence="11 14"/>
<dbReference type="GO" id="GO:0006515">
    <property type="term" value="P:protein quality control for misfolded or incompletely synthesized proteins"/>
    <property type="evidence" value="ECO:0007669"/>
    <property type="project" value="UniProtKB-UniRule"/>
</dbReference>
<evidence type="ECO:0000256" key="14">
    <source>
        <dbReference type="HAMAP-Rule" id="MF_01973"/>
    </source>
</evidence>
<sequence length="789" mass="84364">MAQSLTLPVLPLDDTVLLPGMVVPIRLAGTDGAEVRAAVEAAQAAGEAGDKPRVVMVPRLDGKYSRAGTLGVVEQVGRLPGGELAAVVRGTERVRIGAGTTGPGAALWVQVEVVPVPPVDERARELAKEYKSLVITVLQQRGAWQVVDSVQQEADPSALADLAGYAPYLTDEQKVWLLETADVTERLDKLLEWGREHLAELDVAETIRKDVKEGMERQQREFLLRQQLSAIRKELAELDGKPESEEQDYRARVEAAALPAKVHEAALAEVDKLERTSEQSPEVGWIRTWLDTVLEMPWNTRTEDAYDITGAREILDADHAGLDDVKERIIEYLAVRKRRDERGLGVVGGRRSGAVLALAGPPGVGKTSLGESVARAMGRKFVRVALGGVRDEAEIRGHRRTYVGALPGRIVRAISEAGSMNPVVLLDEVDKVGADYRGDPTAALLEVLDPAQNHTFRDHYLEVELDLSDVVFLATANVIESIPAPLLDRMELVTLDGYTEEEKVTIARDHLLPRQLERAGLTAEEVTVTDDALRLMAGEYTREAGVRQLERAIARVLRKITAQLAVSAVTLPLTVDLGDLRGYLGQPKHTPESAERTAVPGVATGLAVTGAGGDVLFVEASVASKDSGATGVTLTGQLGDVMKESAQIALSYLRSHGDALGVPVGELAERGVHVHVPAGAVPKDGPSAGVTMTTALASLLSGRPVRADVAMTGEVSLTGRVLPIGGVKQKLLAAHRAGITTIVLPRRNEPDLDDVPASVLEELTVHLATDVREVLDVALAPAAEVAVAA</sequence>
<evidence type="ECO:0000256" key="19">
    <source>
        <dbReference type="RuleBase" id="RU000591"/>
    </source>
</evidence>
<evidence type="ECO:0000256" key="18">
    <source>
        <dbReference type="PROSITE-ProRule" id="PRU01122"/>
    </source>
</evidence>
<dbReference type="InterPro" id="IPR027065">
    <property type="entry name" value="Lon_Prtase"/>
</dbReference>
<evidence type="ECO:0000259" key="20">
    <source>
        <dbReference type="PROSITE" id="PS51786"/>
    </source>
</evidence>
<evidence type="ECO:0000256" key="6">
    <source>
        <dbReference type="ARBA" id="ARBA00022825"/>
    </source>
</evidence>
<dbReference type="Gene3D" id="1.10.8.60">
    <property type="match status" value="1"/>
</dbReference>
<dbReference type="SUPFAM" id="SSF88697">
    <property type="entry name" value="PUA domain-like"/>
    <property type="match status" value="1"/>
</dbReference>
<dbReference type="InterPro" id="IPR046336">
    <property type="entry name" value="Lon_prtase_N_sf"/>
</dbReference>
<dbReference type="InterPro" id="IPR020568">
    <property type="entry name" value="Ribosomal_Su5_D2-typ_SF"/>
</dbReference>
<evidence type="ECO:0000313" key="22">
    <source>
        <dbReference type="EMBL" id="OLF09008.1"/>
    </source>
</evidence>
<dbReference type="FunFam" id="3.40.50.300:FF:000021">
    <property type="entry name" value="Lon protease homolog"/>
    <property type="match status" value="1"/>
</dbReference>
<evidence type="ECO:0000256" key="7">
    <source>
        <dbReference type="ARBA" id="ARBA00022840"/>
    </source>
</evidence>
<evidence type="ECO:0000256" key="8">
    <source>
        <dbReference type="ARBA" id="ARBA00023016"/>
    </source>
</evidence>
<evidence type="ECO:0000256" key="11">
    <source>
        <dbReference type="ARBA" id="ARBA00066743"/>
    </source>
</evidence>
<accession>A0A7Z0WJT1</accession>
<dbReference type="PIRSF" id="PIRSF001174">
    <property type="entry name" value="Lon_proteas"/>
    <property type="match status" value="1"/>
</dbReference>
<evidence type="ECO:0000256" key="9">
    <source>
        <dbReference type="ARBA" id="ARBA00050665"/>
    </source>
</evidence>
<dbReference type="Gene3D" id="3.40.50.300">
    <property type="entry name" value="P-loop containing nucleotide triphosphate hydrolases"/>
    <property type="match status" value="1"/>
</dbReference>
<dbReference type="GO" id="GO:0005524">
    <property type="term" value="F:ATP binding"/>
    <property type="evidence" value="ECO:0007669"/>
    <property type="project" value="UniProtKB-UniRule"/>
</dbReference>
<dbReference type="HAMAP" id="MF_01973">
    <property type="entry name" value="lon_bact"/>
    <property type="match status" value="1"/>
</dbReference>
<dbReference type="PROSITE" id="PS01046">
    <property type="entry name" value="LON_SER"/>
    <property type="match status" value="1"/>
</dbReference>
<dbReference type="Gene3D" id="1.20.5.5270">
    <property type="match status" value="1"/>
</dbReference>
<dbReference type="PANTHER" id="PTHR10046">
    <property type="entry name" value="ATP DEPENDENT LON PROTEASE FAMILY MEMBER"/>
    <property type="match status" value="1"/>
</dbReference>
<dbReference type="AlphaFoldDB" id="A0A7Z0WJT1"/>
<dbReference type="RefSeq" id="WP_075134599.1">
    <property type="nucleotide sequence ID" value="NZ_MSIF01000010.1"/>
</dbReference>
<gene>
    <name evidence="14" type="primary">lon</name>
    <name evidence="22" type="ORF">BLA60_20670</name>
</gene>
<evidence type="ECO:0000256" key="4">
    <source>
        <dbReference type="ARBA" id="ARBA00022741"/>
    </source>
</evidence>
<dbReference type="EMBL" id="MSIF01000010">
    <property type="protein sequence ID" value="OLF09008.1"/>
    <property type="molecule type" value="Genomic_DNA"/>
</dbReference>
<dbReference type="PRINTS" id="PR00830">
    <property type="entry name" value="ENDOLAPTASE"/>
</dbReference>
<evidence type="ECO:0000256" key="5">
    <source>
        <dbReference type="ARBA" id="ARBA00022801"/>
    </source>
</evidence>
<dbReference type="Pfam" id="PF00004">
    <property type="entry name" value="AAA"/>
    <property type="match status" value="1"/>
</dbReference>
<dbReference type="Gene3D" id="1.20.58.1480">
    <property type="match status" value="1"/>
</dbReference>
<comment type="subcellular location">
    <subcellularLocation>
        <location evidence="1 14 15">Cytoplasm</location>
    </subcellularLocation>
</comment>
<keyword evidence="5 14" id="KW-0378">Hydrolase</keyword>
<evidence type="ECO:0000313" key="23">
    <source>
        <dbReference type="Proteomes" id="UP000185696"/>
    </source>
</evidence>
<dbReference type="SUPFAM" id="SSF54211">
    <property type="entry name" value="Ribosomal protein S5 domain 2-like"/>
    <property type="match status" value="1"/>
</dbReference>
<evidence type="ECO:0000256" key="16">
    <source>
        <dbReference type="PIRSR" id="PIRSR001174-1"/>
    </source>
</evidence>
<dbReference type="Gene3D" id="3.30.230.10">
    <property type="match status" value="1"/>
</dbReference>
<feature type="active site" evidence="14 16">
    <location>
        <position position="687"/>
    </location>
</feature>
<dbReference type="GO" id="GO:0043565">
    <property type="term" value="F:sequence-specific DNA binding"/>
    <property type="evidence" value="ECO:0007669"/>
    <property type="project" value="UniProtKB-UniRule"/>
</dbReference>
<dbReference type="Pfam" id="PF22667">
    <property type="entry name" value="Lon_lid"/>
    <property type="match status" value="1"/>
</dbReference>
<evidence type="ECO:0000256" key="17">
    <source>
        <dbReference type="PIRSR" id="PIRSR001174-2"/>
    </source>
</evidence>
<dbReference type="PROSITE" id="PS51786">
    <property type="entry name" value="LON_PROTEOLYTIC"/>
    <property type="match status" value="1"/>
</dbReference>
<dbReference type="InterPro" id="IPR003111">
    <property type="entry name" value="Lon_prtase_N"/>
</dbReference>
<dbReference type="NCBIfam" id="TIGR00763">
    <property type="entry name" value="lon"/>
    <property type="match status" value="1"/>
</dbReference>
<keyword evidence="7 14" id="KW-0067">ATP-binding</keyword>
<dbReference type="InterPro" id="IPR003959">
    <property type="entry name" value="ATPase_AAA_core"/>
</dbReference>
<feature type="domain" description="Lon proteolytic" evidence="20">
    <location>
        <begin position="597"/>
        <end position="781"/>
    </location>
</feature>
<dbReference type="InterPro" id="IPR008269">
    <property type="entry name" value="Lon_proteolytic"/>
</dbReference>
<evidence type="ECO:0000256" key="15">
    <source>
        <dbReference type="PIRNR" id="PIRNR001174"/>
    </source>
</evidence>
<dbReference type="Pfam" id="PF02190">
    <property type="entry name" value="LON_substr_bdg"/>
    <property type="match status" value="1"/>
</dbReference>
<dbReference type="Pfam" id="PF05362">
    <property type="entry name" value="Lon_C"/>
    <property type="match status" value="1"/>
</dbReference>
<dbReference type="SUPFAM" id="SSF52540">
    <property type="entry name" value="P-loop containing nucleoside triphosphate hydrolases"/>
    <property type="match status" value="1"/>
</dbReference>
<keyword evidence="4 14" id="KW-0547">Nucleotide-binding</keyword>
<keyword evidence="8 14" id="KW-0346">Stress response</keyword>
<comment type="induction">
    <text evidence="14">By heat shock.</text>
</comment>
<comment type="catalytic activity">
    <reaction evidence="9 14 15 18">
        <text>Hydrolysis of proteins in presence of ATP.</text>
        <dbReference type="EC" id="3.4.21.53"/>
    </reaction>
</comment>
<evidence type="ECO:0000256" key="1">
    <source>
        <dbReference type="ARBA" id="ARBA00004496"/>
    </source>
</evidence>
<dbReference type="InterPro" id="IPR027417">
    <property type="entry name" value="P-loop_NTPase"/>
</dbReference>
<dbReference type="Gene3D" id="2.30.130.40">
    <property type="entry name" value="LON domain-like"/>
    <property type="match status" value="1"/>
</dbReference>
<dbReference type="InterPro" id="IPR004815">
    <property type="entry name" value="Lon_bac/euk-typ"/>
</dbReference>
<comment type="caution">
    <text evidence="22">The sequence shown here is derived from an EMBL/GenBank/DDBJ whole genome shotgun (WGS) entry which is preliminary data.</text>
</comment>
<dbReference type="CDD" id="cd19500">
    <property type="entry name" value="RecA-like_Lon"/>
    <property type="match status" value="1"/>
</dbReference>
<dbReference type="InterPro" id="IPR054594">
    <property type="entry name" value="Lon_lid"/>
</dbReference>
<keyword evidence="23" id="KW-1185">Reference proteome</keyword>
<dbReference type="InterPro" id="IPR008268">
    <property type="entry name" value="Peptidase_S16_AS"/>
</dbReference>
<dbReference type="OrthoDB" id="9803599at2"/>
<dbReference type="InterPro" id="IPR015947">
    <property type="entry name" value="PUA-like_sf"/>
</dbReference>
<dbReference type="GO" id="GO:0004252">
    <property type="term" value="F:serine-type endopeptidase activity"/>
    <property type="evidence" value="ECO:0007669"/>
    <property type="project" value="UniProtKB-UniRule"/>
</dbReference>
<reference evidence="22 23" key="1">
    <citation type="submission" date="2016-12" db="EMBL/GenBank/DDBJ databases">
        <title>The draft genome sequence of Actinophytocola xinjiangensis.</title>
        <authorList>
            <person name="Wang W."/>
            <person name="Yuan L."/>
        </authorList>
    </citation>
    <scope>NUCLEOTIDE SEQUENCE [LARGE SCALE GENOMIC DNA]</scope>
    <source>
        <strain evidence="22 23">CGMCC 4.4663</strain>
    </source>
</reference>
<name>A0A7Z0WJT1_9PSEU</name>
<evidence type="ECO:0000256" key="12">
    <source>
        <dbReference type="ARBA" id="ARBA00071934"/>
    </source>
</evidence>
<dbReference type="GO" id="GO:0016887">
    <property type="term" value="F:ATP hydrolysis activity"/>
    <property type="evidence" value="ECO:0007669"/>
    <property type="project" value="UniProtKB-UniRule"/>
</dbReference>
<keyword evidence="6 14" id="KW-0720">Serine protease</keyword>
<protein>
    <recommendedName>
        <fullName evidence="12 14">Lon protease</fullName>
        <ecNumber evidence="11 14">3.4.21.53</ecNumber>
    </recommendedName>
    <alternativeName>
        <fullName evidence="13 14">ATP-dependent protease La</fullName>
    </alternativeName>
</protein>
<dbReference type="GO" id="GO:0004176">
    <property type="term" value="F:ATP-dependent peptidase activity"/>
    <property type="evidence" value="ECO:0007669"/>
    <property type="project" value="UniProtKB-UniRule"/>
</dbReference>
<dbReference type="GO" id="GO:0005737">
    <property type="term" value="C:cytoplasm"/>
    <property type="evidence" value="ECO:0007669"/>
    <property type="project" value="UniProtKB-SubCell"/>
</dbReference>
<comment type="function">
    <text evidence="10 14">ATP-dependent serine protease that mediates the selective degradation of mutant and abnormal proteins as well as certain short-lived regulatory proteins. Required for cellular homeostasis and for survival from DNA damage and developmental changes induced by stress. Degrades polypeptides processively to yield small peptide fragments that are 5 to 10 amino acids long. Binds to DNA in a double-stranded, site-specific manner.</text>
</comment>
<dbReference type="GO" id="GO:0034605">
    <property type="term" value="P:cellular response to heat"/>
    <property type="evidence" value="ECO:0007669"/>
    <property type="project" value="UniProtKB-UniRule"/>
</dbReference>
<evidence type="ECO:0000256" key="3">
    <source>
        <dbReference type="ARBA" id="ARBA00022670"/>
    </source>
</evidence>
<dbReference type="InterPro" id="IPR014721">
    <property type="entry name" value="Ribsml_uS5_D2-typ_fold_subgr"/>
</dbReference>
<evidence type="ECO:0000259" key="21">
    <source>
        <dbReference type="PROSITE" id="PS51787"/>
    </source>
</evidence>
<keyword evidence="2 14" id="KW-0963">Cytoplasm</keyword>
<dbReference type="Proteomes" id="UP000185696">
    <property type="component" value="Unassembled WGS sequence"/>
</dbReference>
<evidence type="ECO:0000256" key="10">
    <source>
        <dbReference type="ARBA" id="ARBA00053875"/>
    </source>
</evidence>
<comment type="similarity">
    <text evidence="14 15 18 19">Belongs to the peptidase S16 family.</text>
</comment>
<dbReference type="SMART" id="SM00382">
    <property type="entry name" value="AAA"/>
    <property type="match status" value="1"/>
</dbReference>
<proteinExistence type="evidence at transcript level"/>
<feature type="domain" description="Lon N-terminal" evidence="21">
    <location>
        <begin position="7"/>
        <end position="198"/>
    </location>
</feature>
<feature type="active site" evidence="14 16">
    <location>
        <position position="730"/>
    </location>
</feature>